<gene>
    <name evidence="3" type="ORF">AMORRO_LOCUS6194</name>
</gene>
<reference evidence="3" key="1">
    <citation type="submission" date="2021-06" db="EMBL/GenBank/DDBJ databases">
        <authorList>
            <person name="Kallberg Y."/>
            <person name="Tangrot J."/>
            <person name="Rosling A."/>
        </authorList>
    </citation>
    <scope>NUCLEOTIDE SEQUENCE</scope>
    <source>
        <strain evidence="3">CL551</strain>
    </source>
</reference>
<name>A0A9N9BED3_9GLOM</name>
<proteinExistence type="predicted"/>
<dbReference type="OrthoDB" id="27214at2759"/>
<evidence type="ECO:0000313" key="3">
    <source>
        <dbReference type="EMBL" id="CAG8564985.1"/>
    </source>
</evidence>
<comment type="caution">
    <text evidence="3">The sequence shown here is derived from an EMBL/GenBank/DDBJ whole genome shotgun (WGS) entry which is preliminary data.</text>
</comment>
<protein>
    <submittedName>
        <fullName evidence="3">3459_t:CDS:1</fullName>
    </submittedName>
</protein>
<dbReference type="InterPro" id="IPR056186">
    <property type="entry name" value="PDZ_CPAF-rel"/>
</dbReference>
<evidence type="ECO:0000256" key="1">
    <source>
        <dbReference type="SAM" id="SignalP"/>
    </source>
</evidence>
<dbReference type="AlphaFoldDB" id="A0A9N9BED3"/>
<keyword evidence="4" id="KW-1185">Reference proteome</keyword>
<dbReference type="Proteomes" id="UP000789342">
    <property type="component" value="Unassembled WGS sequence"/>
</dbReference>
<dbReference type="SUPFAM" id="SSF52096">
    <property type="entry name" value="ClpP/crotonase"/>
    <property type="match status" value="1"/>
</dbReference>
<sequence length="658" mass="72879">MKSRIEIFGFLLFFSLLLLSIIQCFWEGSGGNDPSFLSSKAKRGLISDVTTTLNSTLDTVGHNTSSSSVTDACAKIHQNYLKNKSSYQPSYLDVRACFGSFQYDKTRAGEIIGNIKNILENFYPFLDQAKEQPQPGFTFPSTDIIHDLDALLLNPYTTDFQFMSDLQSKLFQLKDAHLLFFSNCYNQIFTFDQQLTLYSMVKSDGSQVIKILSDTNDSSLTDCEVTSIDGLPSMAVLTDFANTQTFTSKDLGVRFNSVLGSIGLESGSFRISEFTQQFTKRRRLPSEPSHTYTLSCNGAIKTINRSWKISSSYYDGFTNSSSYWNNFCAASKFTVPSVFNDFNPGQTFDNSLSKGQLVYSGTFSRFYLIDQIGVAVISTIVADDDPTSAMQDLANGFNTLSSKGAKKLVLDLSNNSGGSILVSEFICALLFRDTDPAFPRDMRVTDFSKLAIDTATTKNVSDSIFYAPQYNSFATKQAFSSSSDFIGKNVYTRGGSQVSYTNQFSYTVNSNYSQQVLSNQSVLPWASQDMIILSNGICGSSCATISQHLAELNNVKTVAVGGFANKPLSFASFPGGQVYNHYELLYTLQEIGLISNENSPQPFSINALFSFPIFEAYSTKNSGQVLEFSYRKAGNRLYYNEKSIRDPSLLWVQAAALI</sequence>
<dbReference type="PANTHER" id="PTHR37049">
    <property type="entry name" value="PEPTIDASE S41 FAMILY PROTEIN"/>
    <property type="match status" value="1"/>
</dbReference>
<evidence type="ECO:0000259" key="2">
    <source>
        <dbReference type="Pfam" id="PF23658"/>
    </source>
</evidence>
<dbReference type="InterPro" id="IPR029045">
    <property type="entry name" value="ClpP/crotonase-like_dom_sf"/>
</dbReference>
<keyword evidence="1" id="KW-0732">Signal</keyword>
<dbReference type="EMBL" id="CAJVPV010004025">
    <property type="protein sequence ID" value="CAG8564985.1"/>
    <property type="molecule type" value="Genomic_DNA"/>
</dbReference>
<feature type="domain" description="CPAF-like PDZ" evidence="2">
    <location>
        <begin position="191"/>
        <end position="311"/>
    </location>
</feature>
<dbReference type="PANTHER" id="PTHR37049:SF5">
    <property type="entry name" value="TAIL SPECIFIC PROTEASE DOMAIN-CONTAINING PROTEIN"/>
    <property type="match status" value="1"/>
</dbReference>
<accession>A0A9N9BED3</accession>
<evidence type="ECO:0000313" key="4">
    <source>
        <dbReference type="Proteomes" id="UP000789342"/>
    </source>
</evidence>
<dbReference type="Gene3D" id="3.90.226.10">
    <property type="entry name" value="2-enoyl-CoA Hydratase, Chain A, domain 1"/>
    <property type="match status" value="1"/>
</dbReference>
<feature type="chain" id="PRO_5040162991" evidence="1">
    <location>
        <begin position="25"/>
        <end position="658"/>
    </location>
</feature>
<organism evidence="3 4">
    <name type="scientific">Acaulospora morrowiae</name>
    <dbReference type="NCBI Taxonomy" id="94023"/>
    <lineage>
        <taxon>Eukaryota</taxon>
        <taxon>Fungi</taxon>
        <taxon>Fungi incertae sedis</taxon>
        <taxon>Mucoromycota</taxon>
        <taxon>Glomeromycotina</taxon>
        <taxon>Glomeromycetes</taxon>
        <taxon>Diversisporales</taxon>
        <taxon>Acaulosporaceae</taxon>
        <taxon>Acaulospora</taxon>
    </lineage>
</organism>
<dbReference type="Pfam" id="PF23658">
    <property type="entry name" value="PDZ_CPAF_rel"/>
    <property type="match status" value="1"/>
</dbReference>
<feature type="signal peptide" evidence="1">
    <location>
        <begin position="1"/>
        <end position="24"/>
    </location>
</feature>
<dbReference type="InterPro" id="IPR052766">
    <property type="entry name" value="S41A_metabolite_peptidase"/>
</dbReference>